<feature type="signal peptide" evidence="1">
    <location>
        <begin position="1"/>
        <end position="18"/>
    </location>
</feature>
<comment type="caution">
    <text evidence="2">The sequence shown here is derived from an EMBL/GenBank/DDBJ whole genome shotgun (WGS) entry which is preliminary data.</text>
</comment>
<dbReference type="Proteomes" id="UP001243989">
    <property type="component" value="Unassembled WGS sequence"/>
</dbReference>
<evidence type="ECO:0000256" key="1">
    <source>
        <dbReference type="SAM" id="SignalP"/>
    </source>
</evidence>
<feature type="chain" id="PRO_5042516460" description="Secreted protein" evidence="1">
    <location>
        <begin position="19"/>
        <end position="71"/>
    </location>
</feature>
<accession>A0AAI9ZYE1</accession>
<organism evidence="2 3">
    <name type="scientific">Colletotrichum phormii</name>
    <dbReference type="NCBI Taxonomy" id="359342"/>
    <lineage>
        <taxon>Eukaryota</taxon>
        <taxon>Fungi</taxon>
        <taxon>Dikarya</taxon>
        <taxon>Ascomycota</taxon>
        <taxon>Pezizomycotina</taxon>
        <taxon>Sordariomycetes</taxon>
        <taxon>Hypocreomycetidae</taxon>
        <taxon>Glomerellales</taxon>
        <taxon>Glomerellaceae</taxon>
        <taxon>Colletotrichum</taxon>
        <taxon>Colletotrichum acutatum species complex</taxon>
    </lineage>
</organism>
<dbReference type="GeneID" id="85474939"/>
<evidence type="ECO:0000313" key="3">
    <source>
        <dbReference type="Proteomes" id="UP001243989"/>
    </source>
</evidence>
<dbReference type="AlphaFoldDB" id="A0AAI9ZYE1"/>
<keyword evidence="3" id="KW-1185">Reference proteome</keyword>
<reference evidence="2" key="1">
    <citation type="submission" date="2021-06" db="EMBL/GenBank/DDBJ databases">
        <title>Comparative genomics, transcriptomics and evolutionary studies reveal genomic signatures of adaptation to plant cell wall in hemibiotrophic fungi.</title>
        <authorList>
            <consortium name="DOE Joint Genome Institute"/>
            <person name="Baroncelli R."/>
            <person name="Diaz J.F."/>
            <person name="Benocci T."/>
            <person name="Peng M."/>
            <person name="Battaglia E."/>
            <person name="Haridas S."/>
            <person name="Andreopoulos W."/>
            <person name="Labutti K."/>
            <person name="Pangilinan J."/>
            <person name="Floch G.L."/>
            <person name="Makela M.R."/>
            <person name="Henrissat B."/>
            <person name="Grigoriev I.V."/>
            <person name="Crouch J.A."/>
            <person name="De Vries R.P."/>
            <person name="Sukno S.A."/>
            <person name="Thon M.R."/>
        </authorList>
    </citation>
    <scope>NUCLEOTIDE SEQUENCE</scope>
    <source>
        <strain evidence="2">CBS 102054</strain>
    </source>
</reference>
<keyword evidence="1" id="KW-0732">Signal</keyword>
<protein>
    <recommendedName>
        <fullName evidence="4">Secreted protein</fullName>
    </recommendedName>
</protein>
<dbReference type="RefSeq" id="XP_060447741.1">
    <property type="nucleotide sequence ID" value="XM_060590077.1"/>
</dbReference>
<gene>
    <name evidence="2" type="ORF">BDP81DRAFT_423525</name>
</gene>
<evidence type="ECO:0000313" key="2">
    <source>
        <dbReference type="EMBL" id="KAK1639134.1"/>
    </source>
</evidence>
<proteinExistence type="predicted"/>
<feature type="non-terminal residue" evidence="2">
    <location>
        <position position="71"/>
    </location>
</feature>
<sequence>MGPFRLLLLLLKIRHIVSHLDIEILQKNLMPAVLTARQLQRRNTPCPAIPFPLRDFSTERRSNAPKSFFIA</sequence>
<evidence type="ECO:0008006" key="4">
    <source>
        <dbReference type="Google" id="ProtNLM"/>
    </source>
</evidence>
<name>A0AAI9ZYE1_9PEZI</name>
<dbReference type="EMBL" id="JAHMHQ010000006">
    <property type="protein sequence ID" value="KAK1639134.1"/>
    <property type="molecule type" value="Genomic_DNA"/>
</dbReference>